<dbReference type="FunFam" id="2.100.10.50:FF:000002">
    <property type="entry name" value="Multivesicular body subunit 12B"/>
    <property type="match status" value="1"/>
</dbReference>
<dbReference type="Pfam" id="PF10240">
    <property type="entry name" value="DUF2464"/>
    <property type="match status" value="2"/>
</dbReference>
<dbReference type="PANTHER" id="PTHR31547:SF1">
    <property type="entry name" value="MULTIVESICULAR BODY SUBUNIT 12B"/>
    <property type="match status" value="1"/>
</dbReference>
<dbReference type="InterPro" id="IPR040297">
    <property type="entry name" value="MVB12B"/>
</dbReference>
<comment type="caution">
    <text evidence="11">The sequence shown here is derived from an EMBL/GenBank/DDBJ whole genome shotgun (WGS) entry which is preliminary data.</text>
</comment>
<dbReference type="GO" id="GO:0000813">
    <property type="term" value="C:ESCRT I complex"/>
    <property type="evidence" value="ECO:0007669"/>
    <property type="project" value="InterPro"/>
</dbReference>
<evidence type="ECO:0000256" key="8">
    <source>
        <dbReference type="SAM" id="MobiDB-lite"/>
    </source>
</evidence>
<keyword evidence="6" id="KW-0472">Membrane</keyword>
<evidence type="ECO:0000256" key="6">
    <source>
        <dbReference type="ARBA" id="ARBA00023136"/>
    </source>
</evidence>
<keyword evidence="12" id="KW-1185">Reference proteome</keyword>
<dbReference type="STRING" id="333673.A0A3M0IXN3"/>
<dbReference type="InterPro" id="IPR023340">
    <property type="entry name" value="UMA"/>
</dbReference>
<evidence type="ECO:0000259" key="9">
    <source>
        <dbReference type="PROSITE" id="PS51497"/>
    </source>
</evidence>
<dbReference type="GO" id="GO:0015031">
    <property type="term" value="P:protein transport"/>
    <property type="evidence" value="ECO:0007669"/>
    <property type="project" value="UniProtKB-KW"/>
</dbReference>
<keyword evidence="4" id="KW-0967">Endosome</keyword>
<organism evidence="11 12">
    <name type="scientific">Hirundo rustica rustica</name>
    <dbReference type="NCBI Taxonomy" id="333673"/>
    <lineage>
        <taxon>Eukaryota</taxon>
        <taxon>Metazoa</taxon>
        <taxon>Chordata</taxon>
        <taxon>Craniata</taxon>
        <taxon>Vertebrata</taxon>
        <taxon>Euteleostomi</taxon>
        <taxon>Archelosauria</taxon>
        <taxon>Archosauria</taxon>
        <taxon>Dinosauria</taxon>
        <taxon>Saurischia</taxon>
        <taxon>Theropoda</taxon>
        <taxon>Coelurosauria</taxon>
        <taxon>Aves</taxon>
        <taxon>Neognathae</taxon>
        <taxon>Neoaves</taxon>
        <taxon>Telluraves</taxon>
        <taxon>Australaves</taxon>
        <taxon>Passeriformes</taxon>
        <taxon>Sylvioidea</taxon>
        <taxon>Hirundinidae</taxon>
        <taxon>Hirundo</taxon>
    </lineage>
</organism>
<comment type="subcellular location">
    <subcellularLocation>
        <location evidence="1">Late endosome membrane</location>
        <topology evidence="1">Peripheral membrane protein</topology>
    </subcellularLocation>
</comment>
<evidence type="ECO:0000256" key="7">
    <source>
        <dbReference type="ARBA" id="ARBA00053101"/>
    </source>
</evidence>
<dbReference type="PROSITE" id="PS51498">
    <property type="entry name" value="MABP"/>
    <property type="match status" value="1"/>
</dbReference>
<keyword evidence="5" id="KW-0653">Protein transport</keyword>
<proteinExistence type="inferred from homology"/>
<comment type="similarity">
    <text evidence="2">Belongs to the MVB12 family.</text>
</comment>
<reference evidence="11 12" key="1">
    <citation type="submission" date="2018-07" db="EMBL/GenBank/DDBJ databases">
        <title>A high quality draft genome assembly of the barn swallow (H. rustica rustica).</title>
        <authorList>
            <person name="Formenti G."/>
            <person name="Chiara M."/>
            <person name="Poveda L."/>
            <person name="Francoijs K.-J."/>
            <person name="Bonisoli-Alquati A."/>
            <person name="Canova L."/>
            <person name="Gianfranceschi L."/>
            <person name="Horner D.S."/>
            <person name="Saino N."/>
        </authorList>
    </citation>
    <scope>NUCLEOTIDE SEQUENCE [LARGE SCALE GENOMIC DNA]</scope>
    <source>
        <strain evidence="11">Chelidonia</strain>
        <tissue evidence="11">Blood</tissue>
    </source>
</reference>
<dbReference type="InterPro" id="IPR018798">
    <property type="entry name" value="MVB12A/B"/>
</dbReference>
<evidence type="ECO:0000313" key="12">
    <source>
        <dbReference type="Proteomes" id="UP000269221"/>
    </source>
</evidence>
<evidence type="ECO:0000256" key="3">
    <source>
        <dbReference type="ARBA" id="ARBA00022448"/>
    </source>
</evidence>
<feature type="region of interest" description="Disordered" evidence="8">
    <location>
        <begin position="253"/>
        <end position="273"/>
    </location>
</feature>
<keyword evidence="3" id="KW-0813">Transport</keyword>
<sequence length="273" mass="30243">MRSCFCLRRGSRDPPPAARATDQSIMPEVRDLTDALPDLPMDPITGVGVVASRSRAPTGYDVVAQTADGLDADLWKDGLFKSKVTRYLCFTRSFSKENSHLGNVLVDMKLIDIKDTLPVGFMPIQETIDTQEVAFRKKRLCIKFIPRDSTEAAICDIRILGRSKQAPPQYTFIGHISLTLPASFRGKSHSSRLDLEHQHSNLYAISAMDGVPFMISEKFACAPEGMQPVDLLGITIKTLAEIEKEYDYSFRTEQSAAARLPPSPTRCPPLPPS</sequence>
<feature type="domain" description="MABP" evidence="10">
    <location>
        <begin position="41"/>
        <end position="188"/>
    </location>
</feature>
<comment type="function">
    <text evidence="7">Component of the ESCRT-I complex, a regulator of vesicular trafficking process. Required for the sorting of endocytic ubiquitinated cargos into multivesicular bodies.</text>
</comment>
<protein>
    <recommendedName>
        <fullName evidence="13">MABP domain-containing protein</fullName>
    </recommendedName>
</protein>
<dbReference type="PROSITE" id="PS51497">
    <property type="entry name" value="UMA"/>
    <property type="match status" value="1"/>
</dbReference>
<dbReference type="PANTHER" id="PTHR31547">
    <property type="entry name" value="MULTIVESICULAR BODY SUBUNIT 12B"/>
    <property type="match status" value="1"/>
</dbReference>
<dbReference type="GO" id="GO:0031902">
    <property type="term" value="C:late endosome membrane"/>
    <property type="evidence" value="ECO:0007669"/>
    <property type="project" value="UniProtKB-SubCell"/>
</dbReference>
<evidence type="ECO:0000259" key="10">
    <source>
        <dbReference type="PROSITE" id="PS51498"/>
    </source>
</evidence>
<evidence type="ECO:0000256" key="2">
    <source>
        <dbReference type="ARBA" id="ARBA00010432"/>
    </source>
</evidence>
<dbReference type="EMBL" id="QRBI01000209">
    <property type="protein sequence ID" value="RMB93282.1"/>
    <property type="molecule type" value="Genomic_DNA"/>
</dbReference>
<evidence type="ECO:0000256" key="5">
    <source>
        <dbReference type="ARBA" id="ARBA00022927"/>
    </source>
</evidence>
<dbReference type="InterPro" id="IPR023341">
    <property type="entry name" value="MABP"/>
</dbReference>
<dbReference type="Gene3D" id="2.100.10.50">
    <property type="match status" value="1"/>
</dbReference>
<evidence type="ECO:0008006" key="13">
    <source>
        <dbReference type="Google" id="ProtNLM"/>
    </source>
</evidence>
<evidence type="ECO:0000313" key="11">
    <source>
        <dbReference type="EMBL" id="RMB93282.1"/>
    </source>
</evidence>
<name>A0A3M0IXN3_HIRRU</name>
<feature type="domain" description="UMA" evidence="9">
    <location>
        <begin position="208"/>
        <end position="257"/>
    </location>
</feature>
<dbReference type="OrthoDB" id="6021306at2759"/>
<evidence type="ECO:0000256" key="1">
    <source>
        <dbReference type="ARBA" id="ARBA00004633"/>
    </source>
</evidence>
<dbReference type="AlphaFoldDB" id="A0A3M0IXN3"/>
<gene>
    <name evidence="11" type="ORF">DUI87_29976</name>
</gene>
<feature type="compositionally biased region" description="Pro residues" evidence="8">
    <location>
        <begin position="261"/>
        <end position="273"/>
    </location>
</feature>
<dbReference type="GO" id="GO:0046755">
    <property type="term" value="P:viral budding"/>
    <property type="evidence" value="ECO:0007669"/>
    <property type="project" value="TreeGrafter"/>
</dbReference>
<evidence type="ECO:0000256" key="4">
    <source>
        <dbReference type="ARBA" id="ARBA00022753"/>
    </source>
</evidence>
<dbReference type="GO" id="GO:0019075">
    <property type="term" value="P:virus maturation"/>
    <property type="evidence" value="ECO:0007669"/>
    <property type="project" value="TreeGrafter"/>
</dbReference>
<dbReference type="Proteomes" id="UP000269221">
    <property type="component" value="Unassembled WGS sequence"/>
</dbReference>
<accession>A0A3M0IXN3</accession>
<dbReference type="GO" id="GO:0042058">
    <property type="term" value="P:regulation of epidermal growth factor receptor signaling pathway"/>
    <property type="evidence" value="ECO:0007669"/>
    <property type="project" value="TreeGrafter"/>
</dbReference>